<proteinExistence type="predicted"/>
<name>S7THH9_DESML</name>
<accession>S7THH9</accession>
<evidence type="ECO:0000313" key="2">
    <source>
        <dbReference type="Proteomes" id="UP000014977"/>
    </source>
</evidence>
<evidence type="ECO:0000313" key="1">
    <source>
        <dbReference type="EMBL" id="EPR36085.1"/>
    </source>
</evidence>
<dbReference type="AlphaFoldDB" id="S7THH9"/>
<dbReference type="EMBL" id="ATHJ01000105">
    <property type="protein sequence ID" value="EPR36085.1"/>
    <property type="molecule type" value="Genomic_DNA"/>
</dbReference>
<keyword evidence="2" id="KW-1185">Reference proteome</keyword>
<dbReference type="Proteomes" id="UP000014977">
    <property type="component" value="Unassembled WGS sequence"/>
</dbReference>
<organism evidence="1 2">
    <name type="scientific">Desulfococcus multivorans DSM 2059</name>
    <dbReference type="NCBI Taxonomy" id="1121405"/>
    <lineage>
        <taxon>Bacteria</taxon>
        <taxon>Pseudomonadati</taxon>
        <taxon>Thermodesulfobacteriota</taxon>
        <taxon>Desulfobacteria</taxon>
        <taxon>Desulfobacterales</taxon>
        <taxon>Desulfococcaceae</taxon>
        <taxon>Desulfococcus</taxon>
    </lineage>
</organism>
<comment type="caution">
    <text evidence="1">The sequence shown here is derived from an EMBL/GenBank/DDBJ whole genome shotgun (WGS) entry which is preliminary data.</text>
</comment>
<dbReference type="STRING" id="897.B2D07_16630"/>
<reference evidence="1 2" key="1">
    <citation type="journal article" date="2013" name="Genome Announc.">
        <title>Draft genome sequences for three mercury-methylating, sulfate-reducing bacteria.</title>
        <authorList>
            <person name="Brown S.D."/>
            <person name="Hurt R.A.Jr."/>
            <person name="Gilmour C.C."/>
            <person name="Elias D.A."/>
        </authorList>
    </citation>
    <scope>NUCLEOTIDE SEQUENCE [LARGE SCALE GENOMIC DNA]</scope>
    <source>
        <strain evidence="1 2">DSM 2059</strain>
    </source>
</reference>
<protein>
    <submittedName>
        <fullName evidence="1">DNA polymerase beta subunit</fullName>
    </submittedName>
</protein>
<dbReference type="RefSeq" id="WP_020877901.1">
    <property type="nucleotide sequence ID" value="NZ_ATHJ01000105.1"/>
</dbReference>
<gene>
    <name evidence="1" type="ORF">dsmv_0790</name>
</gene>
<dbReference type="OrthoDB" id="360741at2"/>
<sequence>MVLGDYGVIGMLTDALKSDRVDLVILNTAPLPLQIRVLKKNRLLVDNAPYIRHAFESRTIAVYIDFARFEARLLERRFSLNP</sequence>